<dbReference type="PANTHER" id="PTHR43791:SF36">
    <property type="entry name" value="TRANSPORTER, PUTATIVE (AFU_ORTHOLOGUE AFUA_6G08340)-RELATED"/>
    <property type="match status" value="1"/>
</dbReference>
<dbReference type="Proteomes" id="UP000244855">
    <property type="component" value="Unassembled WGS sequence"/>
</dbReference>
<dbReference type="EMBL" id="KZ805346">
    <property type="protein sequence ID" value="PVI02200.1"/>
    <property type="molecule type" value="Genomic_DNA"/>
</dbReference>
<gene>
    <name evidence="9" type="ORF">DM02DRAFT_727410</name>
</gene>
<evidence type="ECO:0000313" key="10">
    <source>
        <dbReference type="Proteomes" id="UP000244855"/>
    </source>
</evidence>
<proteinExistence type="predicted"/>
<dbReference type="Gene3D" id="1.20.1250.20">
    <property type="entry name" value="MFS general substrate transporter like domains"/>
    <property type="match status" value="2"/>
</dbReference>
<dbReference type="InterPro" id="IPR011701">
    <property type="entry name" value="MFS"/>
</dbReference>
<feature type="transmembrane region" description="Helical" evidence="7">
    <location>
        <begin position="371"/>
        <end position="394"/>
    </location>
</feature>
<feature type="transmembrane region" description="Helical" evidence="7">
    <location>
        <begin position="406"/>
        <end position="424"/>
    </location>
</feature>
<dbReference type="AlphaFoldDB" id="A0A2V1DZ85"/>
<feature type="transmembrane region" description="Helical" evidence="7">
    <location>
        <begin position="283"/>
        <end position="307"/>
    </location>
</feature>
<feature type="transmembrane region" description="Helical" evidence="7">
    <location>
        <begin position="121"/>
        <end position="139"/>
    </location>
</feature>
<evidence type="ECO:0000256" key="5">
    <source>
        <dbReference type="ARBA" id="ARBA00023136"/>
    </source>
</evidence>
<feature type="compositionally biased region" description="Polar residues" evidence="6">
    <location>
        <begin position="19"/>
        <end position="29"/>
    </location>
</feature>
<keyword evidence="4 7" id="KW-1133">Transmembrane helix</keyword>
<dbReference type="SUPFAM" id="SSF103473">
    <property type="entry name" value="MFS general substrate transporter"/>
    <property type="match status" value="1"/>
</dbReference>
<keyword evidence="10" id="KW-1185">Reference proteome</keyword>
<dbReference type="OrthoDB" id="2985014at2759"/>
<feature type="transmembrane region" description="Helical" evidence="7">
    <location>
        <begin position="51"/>
        <end position="68"/>
    </location>
</feature>
<evidence type="ECO:0000313" key="9">
    <source>
        <dbReference type="EMBL" id="PVI02200.1"/>
    </source>
</evidence>
<accession>A0A2V1DZ85</accession>
<evidence type="ECO:0000259" key="8">
    <source>
        <dbReference type="PROSITE" id="PS50850"/>
    </source>
</evidence>
<evidence type="ECO:0000256" key="7">
    <source>
        <dbReference type="SAM" id="Phobius"/>
    </source>
</evidence>
<name>A0A2V1DZ85_9PLEO</name>
<dbReference type="GO" id="GO:0022857">
    <property type="term" value="F:transmembrane transporter activity"/>
    <property type="evidence" value="ECO:0007669"/>
    <property type="project" value="InterPro"/>
</dbReference>
<evidence type="ECO:0000256" key="2">
    <source>
        <dbReference type="ARBA" id="ARBA00022448"/>
    </source>
</evidence>
<sequence length="498" mass="55096">MENMAGSTHVQEKPPSSHPAVQSNDTTEASPPATIVTTIDVALEKKVRRKLDWHVVPLVSALYMFAFLDRSNIGNARIAGFEHDLHLKNGEYTWLLTIFYISYIVFEFQGFMWKVVPPHRWAAFCVFGWGVVSTVQAGIDTWGAAMALRFLMGVFEAGFGPGIPYLLSFFYLRHELGLRVGMFVAAAPLANAFAGALAYGITSGNTTLASWRLLFLVEGLPTIVMAGVTWYFLPDSPEHARFLNEKERELVRMRGVKQAGAATRFGSLDWTDVIRGLFDPKGIILGMMYFSCNVALSSLPVFLPTILKEMGFSSVNAQGLTAPVFFVSFLFTVITPYIADRTQQRGVMLIILTVICGVGYVVLAVSSSVSARYFGCFLAATVFPCISNILPWVLNNQGSDERRGAGIVLLNLIGQCGPLLGTRLYPSDEAPFFRKGQAVCAAFAFFTTLLVILLRSILVWENKKLDRKYGTVSQQKSVMREEGEVAVEDYGPLFRYVL</sequence>
<dbReference type="PROSITE" id="PS50850">
    <property type="entry name" value="MFS"/>
    <property type="match status" value="1"/>
</dbReference>
<comment type="subcellular location">
    <subcellularLocation>
        <location evidence="1">Membrane</location>
        <topology evidence="1">Multi-pass membrane protein</topology>
    </subcellularLocation>
</comment>
<feature type="transmembrane region" description="Helical" evidence="7">
    <location>
        <begin position="436"/>
        <end position="458"/>
    </location>
</feature>
<evidence type="ECO:0000256" key="3">
    <source>
        <dbReference type="ARBA" id="ARBA00022692"/>
    </source>
</evidence>
<feature type="transmembrane region" description="Helical" evidence="7">
    <location>
        <begin position="213"/>
        <end position="233"/>
    </location>
</feature>
<organism evidence="9 10">
    <name type="scientific">Periconia macrospinosa</name>
    <dbReference type="NCBI Taxonomy" id="97972"/>
    <lineage>
        <taxon>Eukaryota</taxon>
        <taxon>Fungi</taxon>
        <taxon>Dikarya</taxon>
        <taxon>Ascomycota</taxon>
        <taxon>Pezizomycotina</taxon>
        <taxon>Dothideomycetes</taxon>
        <taxon>Pleosporomycetidae</taxon>
        <taxon>Pleosporales</taxon>
        <taxon>Massarineae</taxon>
        <taxon>Periconiaceae</taxon>
        <taxon>Periconia</taxon>
    </lineage>
</organism>
<dbReference type="InterPro" id="IPR036259">
    <property type="entry name" value="MFS_trans_sf"/>
</dbReference>
<keyword evidence="3 7" id="KW-0812">Transmembrane</keyword>
<dbReference type="FunFam" id="1.20.1250.20:FF:000018">
    <property type="entry name" value="MFS transporter permease"/>
    <property type="match status" value="1"/>
</dbReference>
<evidence type="ECO:0000256" key="1">
    <source>
        <dbReference type="ARBA" id="ARBA00004141"/>
    </source>
</evidence>
<feature type="transmembrane region" description="Helical" evidence="7">
    <location>
        <begin position="92"/>
        <end position="109"/>
    </location>
</feature>
<dbReference type="InterPro" id="IPR020846">
    <property type="entry name" value="MFS_dom"/>
</dbReference>
<evidence type="ECO:0000256" key="6">
    <source>
        <dbReference type="SAM" id="MobiDB-lite"/>
    </source>
</evidence>
<feature type="transmembrane region" description="Helical" evidence="7">
    <location>
        <begin position="180"/>
        <end position="201"/>
    </location>
</feature>
<evidence type="ECO:0000256" key="4">
    <source>
        <dbReference type="ARBA" id="ARBA00022989"/>
    </source>
</evidence>
<feature type="transmembrane region" description="Helical" evidence="7">
    <location>
        <begin position="145"/>
        <end position="168"/>
    </location>
</feature>
<dbReference type="GO" id="GO:0016020">
    <property type="term" value="C:membrane"/>
    <property type="evidence" value="ECO:0007669"/>
    <property type="project" value="UniProtKB-SubCell"/>
</dbReference>
<feature type="domain" description="Major facilitator superfamily (MFS) profile" evidence="8">
    <location>
        <begin position="55"/>
        <end position="464"/>
    </location>
</feature>
<keyword evidence="2" id="KW-0813">Transport</keyword>
<dbReference type="PANTHER" id="PTHR43791">
    <property type="entry name" value="PERMEASE-RELATED"/>
    <property type="match status" value="1"/>
</dbReference>
<dbReference type="FunFam" id="1.20.1250.20:FF:000013">
    <property type="entry name" value="MFS general substrate transporter"/>
    <property type="match status" value="1"/>
</dbReference>
<feature type="transmembrane region" description="Helical" evidence="7">
    <location>
        <begin position="319"/>
        <end position="339"/>
    </location>
</feature>
<dbReference type="Pfam" id="PF07690">
    <property type="entry name" value="MFS_1"/>
    <property type="match status" value="1"/>
</dbReference>
<protein>
    <submittedName>
        <fullName evidence="9">MFS general substrate transporter</fullName>
    </submittedName>
</protein>
<keyword evidence="5 7" id="KW-0472">Membrane</keyword>
<feature type="region of interest" description="Disordered" evidence="6">
    <location>
        <begin position="1"/>
        <end position="30"/>
    </location>
</feature>
<reference evidence="9 10" key="1">
    <citation type="journal article" date="2018" name="Sci. Rep.">
        <title>Comparative genomics provides insights into the lifestyle and reveals functional heterogeneity of dark septate endophytic fungi.</title>
        <authorList>
            <person name="Knapp D.G."/>
            <person name="Nemeth J.B."/>
            <person name="Barry K."/>
            <person name="Hainaut M."/>
            <person name="Henrissat B."/>
            <person name="Johnson J."/>
            <person name="Kuo A."/>
            <person name="Lim J.H.P."/>
            <person name="Lipzen A."/>
            <person name="Nolan M."/>
            <person name="Ohm R.A."/>
            <person name="Tamas L."/>
            <person name="Grigoriev I.V."/>
            <person name="Spatafora J.W."/>
            <person name="Nagy L.G."/>
            <person name="Kovacs G.M."/>
        </authorList>
    </citation>
    <scope>NUCLEOTIDE SEQUENCE [LARGE SCALE GENOMIC DNA]</scope>
    <source>
        <strain evidence="9 10">DSE2036</strain>
    </source>
</reference>
<feature type="transmembrane region" description="Helical" evidence="7">
    <location>
        <begin position="346"/>
        <end position="365"/>
    </location>
</feature>